<dbReference type="OrthoDB" id="2085473at2"/>
<dbReference type="EMBL" id="CP000141">
    <property type="protein sequence ID" value="ABB15751.1"/>
    <property type="molecule type" value="Genomic_DNA"/>
</dbReference>
<dbReference type="eggNOG" id="ENOG50321YA">
    <property type="taxonomic scope" value="Bacteria"/>
</dbReference>
<proteinExistence type="predicted"/>
<protein>
    <submittedName>
        <fullName evidence="1">Uncharacterized protein</fullName>
    </submittedName>
</protein>
<keyword evidence="2" id="KW-1185">Reference proteome</keyword>
<evidence type="ECO:0000313" key="1">
    <source>
        <dbReference type="EMBL" id="ABB15751.1"/>
    </source>
</evidence>
<evidence type="ECO:0000313" key="2">
    <source>
        <dbReference type="Proteomes" id="UP000002706"/>
    </source>
</evidence>
<dbReference type="Proteomes" id="UP000002706">
    <property type="component" value="Chromosome"/>
</dbReference>
<gene>
    <name evidence="1" type="ordered locus">CHY_2657</name>
</gene>
<dbReference type="InParanoid" id="Q3A8T5"/>
<dbReference type="RefSeq" id="WP_011345520.1">
    <property type="nucleotide sequence ID" value="NC_007503.1"/>
</dbReference>
<name>Q3A8T5_CARHZ</name>
<organism evidence="1 2">
    <name type="scientific">Carboxydothermus hydrogenoformans (strain ATCC BAA-161 / DSM 6008 / Z-2901)</name>
    <dbReference type="NCBI Taxonomy" id="246194"/>
    <lineage>
        <taxon>Bacteria</taxon>
        <taxon>Bacillati</taxon>
        <taxon>Bacillota</taxon>
        <taxon>Clostridia</taxon>
        <taxon>Thermoanaerobacterales</taxon>
        <taxon>Thermoanaerobacteraceae</taxon>
        <taxon>Carboxydothermus</taxon>
    </lineage>
</organism>
<dbReference type="HOGENOM" id="CLU_2276162_0_0_9"/>
<reference evidence="1 2" key="1">
    <citation type="journal article" date="2005" name="PLoS Genet.">
        <title>Life in hot carbon monoxide: the complete genome sequence of Carboxydothermus hydrogenoformans Z-2901.</title>
        <authorList>
            <person name="Wu M."/>
            <person name="Ren Q."/>
            <person name="Durkin A.S."/>
            <person name="Daugherty S.C."/>
            <person name="Brinkac L.M."/>
            <person name="Dodson R.J."/>
            <person name="Madupu R."/>
            <person name="Sullivan S.A."/>
            <person name="Kolonay J.F."/>
            <person name="Haft D.H."/>
            <person name="Nelson W.C."/>
            <person name="Tallon L.J."/>
            <person name="Jones K.M."/>
            <person name="Ulrich L.E."/>
            <person name="Gonzalez J.M."/>
            <person name="Zhulin I.B."/>
            <person name="Robb F.T."/>
            <person name="Eisen J.A."/>
        </authorList>
    </citation>
    <scope>NUCLEOTIDE SEQUENCE [LARGE SCALE GENOMIC DNA]</scope>
    <source>
        <strain evidence="2">ATCC BAA-161 / DSM 6008 / Z-2901</strain>
    </source>
</reference>
<sequence length="117" mass="13910">MKKKNEIWTVVTPQMHRRLKEYAEQNKIAATRAKMIMYILYNFHPKELLEDYTFRTKEGKMINIKVSDAELSYIENLAKKHNVTISRLLRNMVYTYFYTLDKGEIVSDLTDVNGEKV</sequence>
<dbReference type="STRING" id="246194.CHY_2657"/>
<dbReference type="AlphaFoldDB" id="Q3A8T5"/>
<accession>Q3A8T5</accession>
<dbReference type="KEGG" id="chy:CHY_2657"/>